<keyword evidence="3" id="KW-1185">Reference proteome</keyword>
<comment type="caution">
    <text evidence="2">The sequence shown here is derived from an EMBL/GenBank/DDBJ whole genome shotgun (WGS) entry which is preliminary data.</text>
</comment>
<name>A0A1Y2BQB5_9BASI</name>
<feature type="non-terminal residue" evidence="2">
    <location>
        <position position="312"/>
    </location>
</feature>
<dbReference type="Gene3D" id="3.40.50.1820">
    <property type="entry name" value="alpha/beta hydrolase"/>
    <property type="match status" value="1"/>
</dbReference>
<dbReference type="Proteomes" id="UP000193467">
    <property type="component" value="Unassembled WGS sequence"/>
</dbReference>
<protein>
    <recommendedName>
        <fullName evidence="4">AB hydrolase-1 domain-containing protein</fullName>
    </recommendedName>
</protein>
<evidence type="ECO:0000256" key="1">
    <source>
        <dbReference type="SAM" id="MobiDB-lite"/>
    </source>
</evidence>
<feature type="region of interest" description="Disordered" evidence="1">
    <location>
        <begin position="1"/>
        <end position="57"/>
    </location>
</feature>
<dbReference type="SUPFAM" id="SSF53474">
    <property type="entry name" value="alpha/beta-Hydrolases"/>
    <property type="match status" value="1"/>
</dbReference>
<dbReference type="STRING" id="106004.A0A1Y2BQB5"/>
<dbReference type="AlphaFoldDB" id="A0A1Y2BQB5"/>
<proteinExistence type="predicted"/>
<dbReference type="InParanoid" id="A0A1Y2BQB5"/>
<gene>
    <name evidence="2" type="ORF">BCR35DRAFT_60181</name>
</gene>
<evidence type="ECO:0008006" key="4">
    <source>
        <dbReference type="Google" id="ProtNLM"/>
    </source>
</evidence>
<evidence type="ECO:0000313" key="3">
    <source>
        <dbReference type="Proteomes" id="UP000193467"/>
    </source>
</evidence>
<dbReference type="InterPro" id="IPR029058">
    <property type="entry name" value="AB_hydrolase_fold"/>
</dbReference>
<organism evidence="2 3">
    <name type="scientific">Leucosporidium creatinivorum</name>
    <dbReference type="NCBI Taxonomy" id="106004"/>
    <lineage>
        <taxon>Eukaryota</taxon>
        <taxon>Fungi</taxon>
        <taxon>Dikarya</taxon>
        <taxon>Basidiomycota</taxon>
        <taxon>Pucciniomycotina</taxon>
        <taxon>Microbotryomycetes</taxon>
        <taxon>Leucosporidiales</taxon>
        <taxon>Leucosporidium</taxon>
    </lineage>
</organism>
<feature type="region of interest" description="Disordered" evidence="1">
    <location>
        <begin position="70"/>
        <end position="90"/>
    </location>
</feature>
<reference evidence="2 3" key="1">
    <citation type="submission" date="2016-07" db="EMBL/GenBank/DDBJ databases">
        <title>Pervasive Adenine N6-methylation of Active Genes in Fungi.</title>
        <authorList>
            <consortium name="DOE Joint Genome Institute"/>
            <person name="Mondo S.J."/>
            <person name="Dannebaum R.O."/>
            <person name="Kuo R.C."/>
            <person name="Labutti K."/>
            <person name="Haridas S."/>
            <person name="Kuo A."/>
            <person name="Salamov A."/>
            <person name="Ahrendt S.R."/>
            <person name="Lipzen A."/>
            <person name="Sullivan W."/>
            <person name="Andreopoulos W.B."/>
            <person name="Clum A."/>
            <person name="Lindquist E."/>
            <person name="Daum C."/>
            <person name="Ramamoorthy G.K."/>
            <person name="Gryganskyi A."/>
            <person name="Culley D."/>
            <person name="Magnuson J.K."/>
            <person name="James T.Y."/>
            <person name="O'Malley M.A."/>
            <person name="Stajich J.E."/>
            <person name="Spatafora J.W."/>
            <person name="Visel A."/>
            <person name="Grigoriev I.V."/>
        </authorList>
    </citation>
    <scope>NUCLEOTIDE SEQUENCE [LARGE SCALE GENOMIC DNA]</scope>
    <source>
        <strain evidence="2 3">62-1032</strain>
    </source>
</reference>
<dbReference type="OrthoDB" id="94039at2759"/>
<sequence length="312" mass="33806">MSSPQQDAKLLDLERRAKVQTGPLVPLFPSKPSKRQLPQLPPRSSAAPFGPQRPGWRLDSFIVPAAFPRSAQGSTQHPTPAPEKPAAAGSRVKVDANGVYEQMLTAQVAAHQGQVSIEDKQELDDQEQLYLAVNRYRPKKRREGGQQGLTLVFAHANGFHKEIWEPTMADLLDQLEHPSQPQALPVDEIWALDAVNQGDSGVLNESVLGNAFNWADHGRDILNFVISYLDNPSSPDSTSTELPPLQADSSLLALDTESRAEGGASPSSRLWRDRIIVGIGHSLGGGGMAYASSASPSLFSSIIFCDPVLPWP</sequence>
<accession>A0A1Y2BQB5</accession>
<dbReference type="EMBL" id="MCGR01000170">
    <property type="protein sequence ID" value="ORY36942.1"/>
    <property type="molecule type" value="Genomic_DNA"/>
</dbReference>
<evidence type="ECO:0000313" key="2">
    <source>
        <dbReference type="EMBL" id="ORY36942.1"/>
    </source>
</evidence>